<dbReference type="GO" id="GO:0003677">
    <property type="term" value="F:DNA binding"/>
    <property type="evidence" value="ECO:0007669"/>
    <property type="project" value="InterPro"/>
</dbReference>
<evidence type="ECO:0000313" key="7">
    <source>
        <dbReference type="Proteomes" id="UP000325440"/>
    </source>
</evidence>
<feature type="domain" description="BED-type" evidence="5">
    <location>
        <begin position="1"/>
        <end position="50"/>
    </location>
</feature>
<evidence type="ECO:0000256" key="2">
    <source>
        <dbReference type="ARBA" id="ARBA00022771"/>
    </source>
</evidence>
<keyword evidence="3" id="KW-0862">Zinc</keyword>
<evidence type="ECO:0000256" key="4">
    <source>
        <dbReference type="PROSITE-ProRule" id="PRU00027"/>
    </source>
</evidence>
<dbReference type="SUPFAM" id="SSF57667">
    <property type="entry name" value="beta-beta-alpha zinc fingers"/>
    <property type="match status" value="1"/>
</dbReference>
<dbReference type="AlphaFoldDB" id="A0A5E4M8J7"/>
<dbReference type="Proteomes" id="UP000325440">
    <property type="component" value="Unassembled WGS sequence"/>
</dbReference>
<keyword evidence="7" id="KW-1185">Reference proteome</keyword>
<evidence type="ECO:0000313" key="6">
    <source>
        <dbReference type="EMBL" id="VVC28378.1"/>
    </source>
</evidence>
<dbReference type="OrthoDB" id="6622560at2759"/>
<accession>A0A5E4M8J7</accession>
<reference evidence="6 7" key="1">
    <citation type="submission" date="2019-08" db="EMBL/GenBank/DDBJ databases">
        <authorList>
            <person name="Alioto T."/>
            <person name="Alioto T."/>
            <person name="Gomez Garrido J."/>
        </authorList>
    </citation>
    <scope>NUCLEOTIDE SEQUENCE [LARGE SCALE GENOMIC DNA]</scope>
</reference>
<dbReference type="Pfam" id="PF02892">
    <property type="entry name" value="zf-BED"/>
    <property type="match status" value="1"/>
</dbReference>
<evidence type="ECO:0000256" key="1">
    <source>
        <dbReference type="ARBA" id="ARBA00022723"/>
    </source>
</evidence>
<dbReference type="InterPro" id="IPR003656">
    <property type="entry name" value="Znf_BED"/>
</dbReference>
<keyword evidence="2 4" id="KW-0863">Zinc-finger</keyword>
<proteinExistence type="predicted"/>
<gene>
    <name evidence="6" type="ORF">CINCED_3A023458</name>
</gene>
<evidence type="ECO:0000256" key="3">
    <source>
        <dbReference type="ARBA" id="ARBA00022833"/>
    </source>
</evidence>
<keyword evidence="1" id="KW-0479">Metal-binding</keyword>
<dbReference type="InterPro" id="IPR036236">
    <property type="entry name" value="Znf_C2H2_sf"/>
</dbReference>
<dbReference type="PROSITE" id="PS50808">
    <property type="entry name" value="ZF_BED"/>
    <property type="match status" value="1"/>
</dbReference>
<evidence type="ECO:0000259" key="5">
    <source>
        <dbReference type="PROSITE" id="PS50808"/>
    </source>
</evidence>
<dbReference type="EMBL" id="CABPRJ010000480">
    <property type="protein sequence ID" value="VVC28378.1"/>
    <property type="molecule type" value="Genomic_DNA"/>
</dbReference>
<sequence length="93" mass="10153">MGRSIVWKHFTKNNGTATCQLCQKTLKISGNTSTLSGHLTSKHSSVMVSKAKLTATLRQELETSDVDDPSLILPILSKASTSNMYVICSFYIS</sequence>
<protein>
    <submittedName>
        <fullName evidence="6">Zinc finger C2H2-type,Zinc finger, BED-type</fullName>
    </submittedName>
</protein>
<name>A0A5E4M8J7_9HEMI</name>
<organism evidence="6 7">
    <name type="scientific">Cinara cedri</name>
    <dbReference type="NCBI Taxonomy" id="506608"/>
    <lineage>
        <taxon>Eukaryota</taxon>
        <taxon>Metazoa</taxon>
        <taxon>Ecdysozoa</taxon>
        <taxon>Arthropoda</taxon>
        <taxon>Hexapoda</taxon>
        <taxon>Insecta</taxon>
        <taxon>Pterygota</taxon>
        <taxon>Neoptera</taxon>
        <taxon>Paraneoptera</taxon>
        <taxon>Hemiptera</taxon>
        <taxon>Sternorrhyncha</taxon>
        <taxon>Aphidomorpha</taxon>
        <taxon>Aphidoidea</taxon>
        <taxon>Aphididae</taxon>
        <taxon>Lachninae</taxon>
        <taxon>Cinara</taxon>
    </lineage>
</organism>
<dbReference type="GO" id="GO:0008270">
    <property type="term" value="F:zinc ion binding"/>
    <property type="evidence" value="ECO:0007669"/>
    <property type="project" value="UniProtKB-KW"/>
</dbReference>
<dbReference type="SMART" id="SM00614">
    <property type="entry name" value="ZnF_BED"/>
    <property type="match status" value="1"/>
</dbReference>